<name>A0A8H3R553_9GLOM</name>
<evidence type="ECO:0000313" key="2">
    <source>
        <dbReference type="EMBL" id="GET03283.1"/>
    </source>
</evidence>
<sequence length="261" mass="30474">MIISGIVTAALRTINHMIIYLIMNVSFIVIFFVLNFYGVFLSDDHVYHISRVYMYLNLAFCICFFIISVIIIESRFKTSCSSEISTKDREIQRIYKWYCLQKTLCHAQIIVALFLHFSYSYAFIPTKTGLFSFIKIIPWPNASLCIIAYTMIKGVRMESNCTMFVFYIFNFMLYGFYIYILISGLFIEGKLADNYSIKPFLIIPLCITLVTIVNSIICQRNFGKGLKIYLNYEPNTIEELIVYNSDINQRYKDDVETDSII</sequence>
<keyword evidence="1" id="KW-1133">Transmembrane helix</keyword>
<keyword evidence="1" id="KW-0472">Membrane</keyword>
<accession>A0A8H3R553</accession>
<feature type="transmembrane region" description="Helical" evidence="1">
    <location>
        <begin position="18"/>
        <end position="40"/>
    </location>
</feature>
<organism evidence="2 3">
    <name type="scientific">Rhizophagus clarus</name>
    <dbReference type="NCBI Taxonomy" id="94130"/>
    <lineage>
        <taxon>Eukaryota</taxon>
        <taxon>Fungi</taxon>
        <taxon>Fungi incertae sedis</taxon>
        <taxon>Mucoromycota</taxon>
        <taxon>Glomeromycotina</taxon>
        <taxon>Glomeromycetes</taxon>
        <taxon>Glomerales</taxon>
        <taxon>Glomeraceae</taxon>
        <taxon>Rhizophagus</taxon>
    </lineage>
</organism>
<dbReference type="Proteomes" id="UP000615446">
    <property type="component" value="Unassembled WGS sequence"/>
</dbReference>
<evidence type="ECO:0000313" key="3">
    <source>
        <dbReference type="Proteomes" id="UP000615446"/>
    </source>
</evidence>
<feature type="transmembrane region" description="Helical" evidence="1">
    <location>
        <begin position="199"/>
        <end position="217"/>
    </location>
</feature>
<gene>
    <name evidence="2" type="ORF">RCL2_002962700</name>
</gene>
<feature type="transmembrane region" description="Helical" evidence="1">
    <location>
        <begin position="130"/>
        <end position="152"/>
    </location>
</feature>
<feature type="transmembrane region" description="Helical" evidence="1">
    <location>
        <begin position="52"/>
        <end position="72"/>
    </location>
</feature>
<dbReference type="AlphaFoldDB" id="A0A8H3R553"/>
<dbReference type="OrthoDB" id="2320329at2759"/>
<evidence type="ECO:0000256" key="1">
    <source>
        <dbReference type="SAM" id="Phobius"/>
    </source>
</evidence>
<feature type="transmembrane region" description="Helical" evidence="1">
    <location>
        <begin position="164"/>
        <end position="187"/>
    </location>
</feature>
<feature type="transmembrane region" description="Helical" evidence="1">
    <location>
        <begin position="103"/>
        <end position="124"/>
    </location>
</feature>
<protein>
    <submittedName>
        <fullName evidence="2">Uncharacterized protein</fullName>
    </submittedName>
</protein>
<dbReference type="EMBL" id="BLAL01000319">
    <property type="protein sequence ID" value="GET03283.1"/>
    <property type="molecule type" value="Genomic_DNA"/>
</dbReference>
<keyword evidence="1" id="KW-0812">Transmembrane</keyword>
<comment type="caution">
    <text evidence="2">The sequence shown here is derived from an EMBL/GenBank/DDBJ whole genome shotgun (WGS) entry which is preliminary data.</text>
</comment>
<proteinExistence type="predicted"/>
<reference evidence="2" key="1">
    <citation type="submission" date="2019-10" db="EMBL/GenBank/DDBJ databases">
        <title>Conservation and host-specific expression of non-tandemly repeated heterogenous ribosome RNA gene in arbuscular mycorrhizal fungi.</title>
        <authorList>
            <person name="Maeda T."/>
            <person name="Kobayashi Y."/>
            <person name="Nakagawa T."/>
            <person name="Ezawa T."/>
            <person name="Yamaguchi K."/>
            <person name="Bino T."/>
            <person name="Nishimoto Y."/>
            <person name="Shigenobu S."/>
            <person name="Kawaguchi M."/>
        </authorList>
    </citation>
    <scope>NUCLEOTIDE SEQUENCE</scope>
    <source>
        <strain evidence="2">HR1</strain>
    </source>
</reference>